<dbReference type="SUPFAM" id="SSF54373">
    <property type="entry name" value="FAD-linked reductases, C-terminal domain"/>
    <property type="match status" value="1"/>
</dbReference>
<organism evidence="3 4">
    <name type="scientific">Roseibium marinum</name>
    <dbReference type="NCBI Taxonomy" id="281252"/>
    <lineage>
        <taxon>Bacteria</taxon>
        <taxon>Pseudomonadati</taxon>
        <taxon>Pseudomonadota</taxon>
        <taxon>Alphaproteobacteria</taxon>
        <taxon>Hyphomicrobiales</taxon>
        <taxon>Stappiaceae</taxon>
        <taxon>Roseibium</taxon>
    </lineage>
</organism>
<dbReference type="Proteomes" id="UP000236959">
    <property type="component" value="Unassembled WGS sequence"/>
</dbReference>
<protein>
    <submittedName>
        <fullName evidence="3">D-amino-acid dehydrogenase</fullName>
    </submittedName>
</protein>
<dbReference type="EMBL" id="PPCN01000013">
    <property type="protein sequence ID" value="POF28479.1"/>
    <property type="molecule type" value="Genomic_DNA"/>
</dbReference>
<reference evidence="3 4" key="1">
    <citation type="submission" date="2018-01" db="EMBL/GenBank/DDBJ databases">
        <title>Genomic Encyclopedia of Archaeal and Bacterial Type Strains, Phase II (KMG-II): from individual species to whole genera.</title>
        <authorList>
            <person name="Goeker M."/>
        </authorList>
    </citation>
    <scope>NUCLEOTIDE SEQUENCE [LARGE SCALE GENOMIC DNA]</scope>
    <source>
        <strain evidence="3 4">DSM 17023</strain>
    </source>
</reference>
<dbReference type="Gene3D" id="3.50.50.60">
    <property type="entry name" value="FAD/NAD(P)-binding domain"/>
    <property type="match status" value="2"/>
</dbReference>
<keyword evidence="4" id="KW-1185">Reference proteome</keyword>
<sequence>MSKGRVHVVGAGIVGLATAASLVQRGYEVTVIDREGPAAGASQGNAAAIAWTDVAPMASPGLWKQAIKWLADPLGPLTVRPAYALKILPWMLRFLAASNPERVARSTEALVDINSAVLPAWERLWRVSGTHNQVRRDGCLELLDTPASLENARKSWAEQRKHGIAVEELEAGAIRELEPDLSTRAIGGGLVPDWAQVDDPKILCLSLADWLKGQGVDFAVGEVDRLEPHDNGCGLILKSGERIEANRLVIACGAWSKHLAAQLGDRIPLDTERGYNITIPDPAVTVKRFIMLPGHGFVLSPLSTGLRVGGAVEFGGLHLPPNWKRVDAMVAKARLFYPGLKTEGGKRWMGFRPSLPDSLPVISPATHHGGVFYAFGHAHHGLTQAAVTGEMIADMIDGKAHAVDPAPFAADRF</sequence>
<keyword evidence="1" id="KW-0560">Oxidoreductase</keyword>
<proteinExistence type="predicted"/>
<comment type="caution">
    <text evidence="3">The sequence shown here is derived from an EMBL/GenBank/DDBJ whole genome shotgun (WGS) entry which is preliminary data.</text>
</comment>
<dbReference type="RefSeq" id="WP_103224838.1">
    <property type="nucleotide sequence ID" value="NZ_PPCN01000013.1"/>
</dbReference>
<dbReference type="AlphaFoldDB" id="A0A2S3ULX5"/>
<evidence type="ECO:0000256" key="1">
    <source>
        <dbReference type="ARBA" id="ARBA00023002"/>
    </source>
</evidence>
<dbReference type="InterPro" id="IPR036188">
    <property type="entry name" value="FAD/NAD-bd_sf"/>
</dbReference>
<dbReference type="PANTHER" id="PTHR13847:SF289">
    <property type="entry name" value="GLYCINE OXIDASE"/>
    <property type="match status" value="1"/>
</dbReference>
<name>A0A2S3ULX5_9HYPH</name>
<dbReference type="SUPFAM" id="SSF51905">
    <property type="entry name" value="FAD/NAD(P)-binding domain"/>
    <property type="match status" value="1"/>
</dbReference>
<evidence type="ECO:0000313" key="4">
    <source>
        <dbReference type="Proteomes" id="UP000236959"/>
    </source>
</evidence>
<dbReference type="GO" id="GO:0016491">
    <property type="term" value="F:oxidoreductase activity"/>
    <property type="evidence" value="ECO:0007669"/>
    <property type="project" value="UniProtKB-KW"/>
</dbReference>
<gene>
    <name evidence="3" type="ORF">CLV41_11342</name>
</gene>
<dbReference type="InterPro" id="IPR006076">
    <property type="entry name" value="FAD-dep_OxRdtase"/>
</dbReference>
<feature type="domain" description="FAD dependent oxidoreductase" evidence="2">
    <location>
        <begin position="6"/>
        <end position="395"/>
    </location>
</feature>
<dbReference type="Pfam" id="PF01266">
    <property type="entry name" value="DAO"/>
    <property type="match status" value="1"/>
</dbReference>
<dbReference type="Gene3D" id="3.30.9.10">
    <property type="entry name" value="D-Amino Acid Oxidase, subunit A, domain 2"/>
    <property type="match status" value="1"/>
</dbReference>
<dbReference type="PANTHER" id="PTHR13847">
    <property type="entry name" value="SARCOSINE DEHYDROGENASE-RELATED"/>
    <property type="match status" value="1"/>
</dbReference>
<evidence type="ECO:0000313" key="3">
    <source>
        <dbReference type="EMBL" id="POF28479.1"/>
    </source>
</evidence>
<accession>A0A2S3ULX5</accession>
<dbReference type="GO" id="GO:0005737">
    <property type="term" value="C:cytoplasm"/>
    <property type="evidence" value="ECO:0007669"/>
    <property type="project" value="TreeGrafter"/>
</dbReference>
<dbReference type="OrthoDB" id="9805337at2"/>
<evidence type="ECO:0000259" key="2">
    <source>
        <dbReference type="Pfam" id="PF01266"/>
    </source>
</evidence>